<sequence length="315" mass="35903">MKVKRRSFFKDPEKDRAWFDNWVSRLEILNQKRYDRIEITTALGYTQVWALNPARMDLPALVIFPGARTTALFWDLDNGLQPLEQYYRIYLVETNGLPNLSDGATPDIKQLGYGHWAAEILAKLDLGKAYVAGASFGGLVCLKLSLVAPEMVQSIFLLNPGCLQPFSLSLENLYYNLLPILRPTRSNVDKFLNKAVLCKPFHTVSPEAERMLIDYELFALTRYNDHTQKPYDMGDELRDITSDIYLIVGDRDILFPYKKSMRNAKKNFCQLKEIIVVPNAGHGIETEPRAISHMVRIANGTLIFCCLAAPFFILS</sequence>
<keyword evidence="2" id="KW-0378">Hydrolase</keyword>
<feature type="domain" description="AB hydrolase-1" evidence="1">
    <location>
        <begin position="61"/>
        <end position="290"/>
    </location>
</feature>
<dbReference type="RefSeq" id="WP_234657742.1">
    <property type="nucleotide sequence ID" value="NZ_CP094997.1"/>
</dbReference>
<dbReference type="Proteomes" id="UP001139000">
    <property type="component" value="Unassembled WGS sequence"/>
</dbReference>
<evidence type="ECO:0000313" key="3">
    <source>
        <dbReference type="Proteomes" id="UP001139000"/>
    </source>
</evidence>
<dbReference type="Gene3D" id="3.40.50.1820">
    <property type="entry name" value="alpha/beta hydrolase"/>
    <property type="match status" value="1"/>
</dbReference>
<evidence type="ECO:0000259" key="1">
    <source>
        <dbReference type="Pfam" id="PF12697"/>
    </source>
</evidence>
<dbReference type="AlphaFoldDB" id="A0A9X1PNV5"/>
<dbReference type="SUPFAM" id="SSF53474">
    <property type="entry name" value="alpha/beta-Hydrolases"/>
    <property type="match status" value="1"/>
</dbReference>
<comment type="caution">
    <text evidence="2">The sequence shown here is derived from an EMBL/GenBank/DDBJ whole genome shotgun (WGS) entry which is preliminary data.</text>
</comment>
<dbReference type="InterPro" id="IPR000073">
    <property type="entry name" value="AB_hydrolase_1"/>
</dbReference>
<dbReference type="GO" id="GO:0016787">
    <property type="term" value="F:hydrolase activity"/>
    <property type="evidence" value="ECO:0007669"/>
    <property type="project" value="UniProtKB-KW"/>
</dbReference>
<organism evidence="2 3">
    <name type="scientific">Dyadobacter chenwenxiniae</name>
    <dbReference type="NCBI Taxonomy" id="2906456"/>
    <lineage>
        <taxon>Bacteria</taxon>
        <taxon>Pseudomonadati</taxon>
        <taxon>Bacteroidota</taxon>
        <taxon>Cytophagia</taxon>
        <taxon>Cytophagales</taxon>
        <taxon>Spirosomataceae</taxon>
        <taxon>Dyadobacter</taxon>
    </lineage>
</organism>
<gene>
    <name evidence="2" type="ORF">LXM26_24890</name>
</gene>
<evidence type="ECO:0000313" key="2">
    <source>
        <dbReference type="EMBL" id="MCF0064772.1"/>
    </source>
</evidence>
<dbReference type="EMBL" id="JAJTTC010000008">
    <property type="protein sequence ID" value="MCF0064772.1"/>
    <property type="molecule type" value="Genomic_DNA"/>
</dbReference>
<accession>A0A9X1PNV5</accession>
<keyword evidence="3" id="KW-1185">Reference proteome</keyword>
<proteinExistence type="predicted"/>
<name>A0A9X1PNV5_9BACT</name>
<dbReference type="InterPro" id="IPR029058">
    <property type="entry name" value="AB_hydrolase_fold"/>
</dbReference>
<dbReference type="Pfam" id="PF12697">
    <property type="entry name" value="Abhydrolase_6"/>
    <property type="match status" value="1"/>
</dbReference>
<reference evidence="2" key="1">
    <citation type="submission" date="2021-12" db="EMBL/GenBank/DDBJ databases">
        <title>Novel species in genus Dyadobacter.</title>
        <authorList>
            <person name="Ma C."/>
        </authorList>
    </citation>
    <scope>NUCLEOTIDE SEQUENCE</scope>
    <source>
        <strain evidence="2">LJ419</strain>
    </source>
</reference>
<protein>
    <submittedName>
        <fullName evidence="2">Alpha/beta hydrolase</fullName>
    </submittedName>
</protein>